<comment type="subcellular location">
    <subcellularLocation>
        <location evidence="1">Cell projection</location>
        <location evidence="1">Cilium</location>
    </subcellularLocation>
    <subcellularLocation>
        <location evidence="2">Cytoplasm</location>
        <location evidence="2">Cytoskeleton</location>
    </subcellularLocation>
</comment>
<dbReference type="GO" id="GO:0005930">
    <property type="term" value="C:axoneme"/>
    <property type="evidence" value="ECO:0007669"/>
    <property type="project" value="TreeGrafter"/>
</dbReference>
<dbReference type="EMBL" id="OU893343">
    <property type="protein sequence ID" value="CAG9784144.1"/>
    <property type="molecule type" value="Genomic_DNA"/>
</dbReference>
<evidence type="ECO:0000256" key="4">
    <source>
        <dbReference type="ARBA" id="ARBA00022574"/>
    </source>
</evidence>
<keyword evidence="4" id="KW-0853">WD repeat</keyword>
<reference evidence="9" key="1">
    <citation type="submission" date="2021-12" db="EMBL/GenBank/DDBJ databases">
        <authorList>
            <person name="King R."/>
        </authorList>
    </citation>
    <scope>NUCLEOTIDE SEQUENCE</scope>
</reference>
<dbReference type="AlphaFoldDB" id="A0A9N9QVE9"/>
<organism evidence="9 10">
    <name type="scientific">Diatraea saccharalis</name>
    <name type="common">sugarcane borer</name>
    <dbReference type="NCBI Taxonomy" id="40085"/>
    <lineage>
        <taxon>Eukaryota</taxon>
        <taxon>Metazoa</taxon>
        <taxon>Ecdysozoa</taxon>
        <taxon>Arthropoda</taxon>
        <taxon>Hexapoda</taxon>
        <taxon>Insecta</taxon>
        <taxon>Pterygota</taxon>
        <taxon>Neoptera</taxon>
        <taxon>Endopterygota</taxon>
        <taxon>Lepidoptera</taxon>
        <taxon>Glossata</taxon>
        <taxon>Ditrysia</taxon>
        <taxon>Pyraloidea</taxon>
        <taxon>Crambidae</taxon>
        <taxon>Crambinae</taxon>
        <taxon>Diatraea</taxon>
    </lineage>
</organism>
<evidence type="ECO:0000256" key="1">
    <source>
        <dbReference type="ARBA" id="ARBA00004138"/>
    </source>
</evidence>
<keyword evidence="5" id="KW-0677">Repeat</keyword>
<dbReference type="OrthoDB" id="535167at2759"/>
<evidence type="ECO:0000256" key="5">
    <source>
        <dbReference type="ARBA" id="ARBA00022737"/>
    </source>
</evidence>
<protein>
    <submittedName>
        <fullName evidence="9">Uncharacterized protein</fullName>
    </submittedName>
</protein>
<proteinExistence type="predicted"/>
<reference evidence="9" key="2">
    <citation type="submission" date="2022-10" db="EMBL/GenBank/DDBJ databases">
        <authorList>
            <consortium name="ENA_rothamsted_submissions"/>
            <consortium name="culmorum"/>
            <person name="King R."/>
        </authorList>
    </citation>
    <scope>NUCLEOTIDE SEQUENCE</scope>
</reference>
<keyword evidence="3" id="KW-0963">Cytoplasm</keyword>
<accession>A0A9N9QVE9</accession>
<dbReference type="Pfam" id="PF25828">
    <property type="entry name" value="CC_Cfap43"/>
    <property type="match status" value="1"/>
</dbReference>
<evidence type="ECO:0000256" key="8">
    <source>
        <dbReference type="ARBA" id="ARBA00023273"/>
    </source>
</evidence>
<dbReference type="GO" id="GO:0060271">
    <property type="term" value="P:cilium assembly"/>
    <property type="evidence" value="ECO:0007669"/>
    <property type="project" value="TreeGrafter"/>
</dbReference>
<evidence type="ECO:0000256" key="6">
    <source>
        <dbReference type="ARBA" id="ARBA00023054"/>
    </source>
</evidence>
<evidence type="ECO:0000313" key="10">
    <source>
        <dbReference type="Proteomes" id="UP001153714"/>
    </source>
</evidence>
<dbReference type="PANTHER" id="PTHR14885">
    <property type="entry name" value="CILIA- AND FLAGELLA-ASSOCIATED PROTEIN 43-RELATED"/>
    <property type="match status" value="1"/>
</dbReference>
<evidence type="ECO:0000256" key="7">
    <source>
        <dbReference type="ARBA" id="ARBA00023212"/>
    </source>
</evidence>
<name>A0A9N9QVE9_9NEOP</name>
<dbReference type="Proteomes" id="UP001153714">
    <property type="component" value="Chromosome 12"/>
</dbReference>
<sequence>MLNLSVDFRKRPKWHQRATITAAALHELATSIISGHRVTNMHPDCIEYFKSVDQLDLISNMPPVMDEVLWATMCRLRRAKIENEIRMRAIVLETAYVDSTNAGWNKAIQARRQQLALTHDRILQHRETVEFNSRNKTIQLVLPAGQVEILTSGHMEDFEDATLILREEIEKINNLILKVGEMKLRMMRKQMEFRKGILSKEWEHAQMKMKLRHMQQELYSYQRLKIPKELQFYLKNKEKGYTDEQDYVRLEKEMEATKVSVNKVLSEQIRRVEELEVKVNAVTTKTAEIEKLITSLNVKVSEKRLNEDPLEPIRIRRIFKRRMETLVMRSNLIRDVQSNHTTIVLLQTELELLRLRTYPTLASFRTIN</sequence>
<evidence type="ECO:0000256" key="2">
    <source>
        <dbReference type="ARBA" id="ARBA00004245"/>
    </source>
</evidence>
<evidence type="ECO:0000256" key="3">
    <source>
        <dbReference type="ARBA" id="ARBA00022490"/>
    </source>
</evidence>
<evidence type="ECO:0000313" key="9">
    <source>
        <dbReference type="EMBL" id="CAG9784144.1"/>
    </source>
</evidence>
<gene>
    <name evidence="9" type="ORF">DIATSA_LOCUS2255</name>
</gene>
<dbReference type="PANTHER" id="PTHR14885:SF1">
    <property type="entry name" value="CILIA- AND FLAGELLA-ASSOCIATED PROTEIN 43"/>
    <property type="match status" value="1"/>
</dbReference>
<keyword evidence="7" id="KW-0206">Cytoskeleton</keyword>
<keyword evidence="6" id="KW-0175">Coiled coil</keyword>
<keyword evidence="8" id="KW-0966">Cell projection</keyword>
<keyword evidence="10" id="KW-1185">Reference proteome</keyword>